<proteinExistence type="predicted"/>
<keyword evidence="4" id="KW-1185">Reference proteome</keyword>
<keyword evidence="1" id="KW-0539">Nucleus</keyword>
<protein>
    <recommendedName>
        <fullName evidence="5">Zn(2)-C6 fungal-type domain-containing protein</fullName>
    </recommendedName>
</protein>
<organism evidence="3 4">
    <name type="scientific">Purpureocillium lilacinum</name>
    <name type="common">Paecilomyces lilacinus</name>
    <dbReference type="NCBI Taxonomy" id="33203"/>
    <lineage>
        <taxon>Eukaryota</taxon>
        <taxon>Fungi</taxon>
        <taxon>Dikarya</taxon>
        <taxon>Ascomycota</taxon>
        <taxon>Pezizomycotina</taxon>
        <taxon>Sordariomycetes</taxon>
        <taxon>Hypocreomycetidae</taxon>
        <taxon>Hypocreales</taxon>
        <taxon>Ophiocordycipitaceae</taxon>
        <taxon>Purpureocillium</taxon>
    </lineage>
</organism>
<reference evidence="3 4" key="1">
    <citation type="journal article" date="2024" name="Microbiol. Resour. Announc.">
        <title>Genome annotations for the ascomycete fungi Trichoderma harzianum, Trichoderma aggressivum, and Purpureocillium lilacinum.</title>
        <authorList>
            <person name="Beijen E.P.W."/>
            <person name="Ohm R.A."/>
        </authorList>
    </citation>
    <scope>NUCLEOTIDE SEQUENCE [LARGE SCALE GENOMIC DNA]</scope>
    <source>
        <strain evidence="3 4">CBS 150709</strain>
    </source>
</reference>
<dbReference type="InterPro" id="IPR001138">
    <property type="entry name" value="Zn2Cys6_DnaBD"/>
</dbReference>
<accession>A0ABR0BGX5</accession>
<gene>
    <name evidence="3" type="ORF">Purlil1_12474</name>
</gene>
<dbReference type="EMBL" id="JAWRVI010000106">
    <property type="protein sequence ID" value="KAK4077201.1"/>
    <property type="molecule type" value="Genomic_DNA"/>
</dbReference>
<dbReference type="PANTHER" id="PTHR35392">
    <property type="entry name" value="ZN(II)2CYS6 TRANSCRIPTION FACTOR (EUROFUNG)-RELATED-RELATED"/>
    <property type="match status" value="1"/>
</dbReference>
<dbReference type="InterPro" id="IPR052973">
    <property type="entry name" value="Fungal_sec-metab_reg_TF"/>
</dbReference>
<feature type="region of interest" description="Disordered" evidence="2">
    <location>
        <begin position="107"/>
        <end position="132"/>
    </location>
</feature>
<evidence type="ECO:0000256" key="2">
    <source>
        <dbReference type="SAM" id="MobiDB-lite"/>
    </source>
</evidence>
<dbReference type="Proteomes" id="UP001287286">
    <property type="component" value="Unassembled WGS sequence"/>
</dbReference>
<comment type="caution">
    <text evidence="3">The sequence shown here is derived from an EMBL/GenBank/DDBJ whole genome shotgun (WGS) entry which is preliminary data.</text>
</comment>
<dbReference type="PANTHER" id="PTHR35392:SF3">
    <property type="entry name" value="ZN(2)-C6 FUNGAL-TYPE DOMAIN-CONTAINING PROTEIN"/>
    <property type="match status" value="1"/>
</dbReference>
<evidence type="ECO:0000313" key="3">
    <source>
        <dbReference type="EMBL" id="KAK4077201.1"/>
    </source>
</evidence>
<dbReference type="CDD" id="cd00067">
    <property type="entry name" value="GAL4"/>
    <property type="match status" value="1"/>
</dbReference>
<evidence type="ECO:0000313" key="4">
    <source>
        <dbReference type="Proteomes" id="UP001287286"/>
    </source>
</evidence>
<evidence type="ECO:0008006" key="5">
    <source>
        <dbReference type="Google" id="ProtNLM"/>
    </source>
</evidence>
<name>A0ABR0BGX5_PURLI</name>
<evidence type="ECO:0000256" key="1">
    <source>
        <dbReference type="ARBA" id="ARBA00023242"/>
    </source>
</evidence>
<sequence length="458" mass="51400">MADPSCEVTICAFKSSAFFCLPHGVAPKGRGALGQPKTHPDFAAESTSRKAAIYHRIWVPSIYGNRQKLAVGAMPRISSPPARKSKPVHEQALRNTCPCPSYDPSWKVPQDTTSRPKRGPFTDPHLRKETAQTRKRGSCIRCRMQRIRCSTDADNQAGPCRSCASLLPSESRLPCFKAKITDIRLHGLSDAQWPSWLLDSALLTPTPRHEKTSTHIETIQILYGLCSGTVELRMRKLTMAEHGSLAKNWGVQHSESSVDNTPYVLLDYGTAKKAYTRYIRKNAGIILRRALGGKDRLIYTTYRQAWKVYVNSETPPEALALLGRVFRLWVALRMAAGAEGCAVDMERTRRPGLAGNETSCDRTVTVPFLVKTQLEFLLDEDVIGNLQTEVLKLLQAMMYKGQRSTWLTRYLTVFILLHNYVLLMAHERHSTNGDTRTRSEDGNILSSLRPLDSFADER</sequence>